<reference evidence="12" key="2">
    <citation type="submission" date="2025-08" db="UniProtKB">
        <authorList>
            <consortium name="Ensembl"/>
        </authorList>
    </citation>
    <scope>IDENTIFICATION</scope>
</reference>
<evidence type="ECO:0000256" key="5">
    <source>
        <dbReference type="ARBA" id="ARBA00023040"/>
    </source>
</evidence>
<keyword evidence="4 10" id="KW-1133">Transmembrane helix</keyword>
<evidence type="ECO:0000313" key="13">
    <source>
        <dbReference type="Proteomes" id="UP000314982"/>
    </source>
</evidence>
<name>A0A4W5MSY6_9TELE</name>
<feature type="domain" description="G-protein coupled receptors family 1 profile" evidence="11">
    <location>
        <begin position="49"/>
        <end position="295"/>
    </location>
</feature>
<evidence type="ECO:0000256" key="6">
    <source>
        <dbReference type="ARBA" id="ARBA00023136"/>
    </source>
</evidence>
<feature type="transmembrane region" description="Helical" evidence="10">
    <location>
        <begin position="237"/>
        <end position="259"/>
    </location>
</feature>
<dbReference type="FunFam" id="1.20.1070.10:FF:000142">
    <property type="entry name" value="G protein-coupled receptor 55"/>
    <property type="match status" value="1"/>
</dbReference>
<proteinExistence type="predicted"/>
<evidence type="ECO:0000256" key="8">
    <source>
        <dbReference type="ARBA" id="ARBA00023180"/>
    </source>
</evidence>
<feature type="transmembrane region" description="Helical" evidence="10">
    <location>
        <begin position="103"/>
        <end position="125"/>
    </location>
</feature>
<dbReference type="GO" id="GO:0035025">
    <property type="term" value="P:positive regulation of Rho protein signal transduction"/>
    <property type="evidence" value="ECO:0007669"/>
    <property type="project" value="TreeGrafter"/>
</dbReference>
<protein>
    <recommendedName>
        <fullName evidence="11">G-protein coupled receptors family 1 profile domain-containing protein</fullName>
    </recommendedName>
</protein>
<evidence type="ECO:0000256" key="3">
    <source>
        <dbReference type="ARBA" id="ARBA00022692"/>
    </source>
</evidence>
<dbReference type="GO" id="GO:0007200">
    <property type="term" value="P:phospholipase C-activating G protein-coupled receptor signaling pathway"/>
    <property type="evidence" value="ECO:0007669"/>
    <property type="project" value="TreeGrafter"/>
</dbReference>
<reference evidence="13" key="1">
    <citation type="submission" date="2018-06" db="EMBL/GenBank/DDBJ databases">
        <title>Genome assembly of Danube salmon.</title>
        <authorList>
            <person name="Macqueen D.J."/>
            <person name="Gundappa M.K."/>
        </authorList>
    </citation>
    <scope>NUCLEOTIDE SEQUENCE [LARGE SCALE GENOMIC DNA]</scope>
</reference>
<keyword evidence="6 10" id="KW-0472">Membrane</keyword>
<dbReference type="PANTHER" id="PTHR24232:SF101">
    <property type="entry name" value="G-PROTEIN COUPLED RECEPTOR 35-LIKE"/>
    <property type="match status" value="1"/>
</dbReference>
<dbReference type="Pfam" id="PF00001">
    <property type="entry name" value="7tm_1"/>
    <property type="match status" value="1"/>
</dbReference>
<dbReference type="GO" id="GO:0004930">
    <property type="term" value="F:G protein-coupled receptor activity"/>
    <property type="evidence" value="ECO:0007669"/>
    <property type="project" value="UniProtKB-KW"/>
</dbReference>
<dbReference type="STRING" id="62062.ENSHHUP00000040505"/>
<dbReference type="SUPFAM" id="SSF81321">
    <property type="entry name" value="Family A G protein-coupled receptor-like"/>
    <property type="match status" value="1"/>
</dbReference>
<organism evidence="12 13">
    <name type="scientific">Hucho hucho</name>
    <name type="common">huchen</name>
    <dbReference type="NCBI Taxonomy" id="62062"/>
    <lineage>
        <taxon>Eukaryota</taxon>
        <taxon>Metazoa</taxon>
        <taxon>Chordata</taxon>
        <taxon>Craniata</taxon>
        <taxon>Vertebrata</taxon>
        <taxon>Euteleostomi</taxon>
        <taxon>Actinopterygii</taxon>
        <taxon>Neopterygii</taxon>
        <taxon>Teleostei</taxon>
        <taxon>Protacanthopterygii</taxon>
        <taxon>Salmoniformes</taxon>
        <taxon>Salmonidae</taxon>
        <taxon>Salmoninae</taxon>
        <taxon>Hucho</taxon>
    </lineage>
</organism>
<keyword evidence="7" id="KW-0675">Receptor</keyword>
<keyword evidence="2" id="KW-1003">Cell membrane</keyword>
<sequence length="332" mass="38448">MIMFILSILVRMMSNHSHGPHLCNPNMTEEVRLFQRVVYSPVFVLGLVLNLSALRMFYRKRASWTDTHVYMFNLAVADCALITFLPFRIYHTFFTLDCPGLCAVLVLIHFTNMYASIFTVTAVSVQRFIAIQFPFHSRRISSKKQVAVVVCVMIWVTIVFLCVIFRTPNGPDHRLGCFEKDSHPFPLDFIVTLEILGYVVPLLTMLLCSCQMICTLLDYKDMHSYEQHRKSIRIISANLVVFFICYTPIHIAFFMKFYAASKVPLDCQQYNLMHNFYHVSEGIATTSCCVDAIGYFFLVKEFRKELIPGRLTKRENQEASSERTALSLELYR</sequence>
<dbReference type="PRINTS" id="PR00237">
    <property type="entry name" value="GPCRRHODOPSN"/>
</dbReference>
<evidence type="ECO:0000256" key="9">
    <source>
        <dbReference type="ARBA" id="ARBA00023224"/>
    </source>
</evidence>
<accession>A0A4W5MSY6</accession>
<evidence type="ECO:0000256" key="1">
    <source>
        <dbReference type="ARBA" id="ARBA00004651"/>
    </source>
</evidence>
<feature type="transmembrane region" description="Helical" evidence="10">
    <location>
        <begin position="146"/>
        <end position="166"/>
    </location>
</feature>
<evidence type="ECO:0000256" key="10">
    <source>
        <dbReference type="SAM" id="Phobius"/>
    </source>
</evidence>
<reference evidence="12" key="3">
    <citation type="submission" date="2025-09" db="UniProtKB">
        <authorList>
            <consortium name="Ensembl"/>
        </authorList>
    </citation>
    <scope>IDENTIFICATION</scope>
</reference>
<dbReference type="Ensembl" id="ENSHHUT00000042070.1">
    <property type="protein sequence ID" value="ENSHHUP00000040505.1"/>
    <property type="gene ID" value="ENSHHUG00000025051.1"/>
</dbReference>
<feature type="transmembrane region" description="Helical" evidence="10">
    <location>
        <begin position="195"/>
        <end position="217"/>
    </location>
</feature>
<keyword evidence="5" id="KW-0297">G-protein coupled receptor</keyword>
<feature type="transmembrane region" description="Helical" evidence="10">
    <location>
        <begin position="38"/>
        <end position="58"/>
    </location>
</feature>
<keyword evidence="3 10" id="KW-0812">Transmembrane</keyword>
<dbReference type="PANTHER" id="PTHR24232">
    <property type="entry name" value="G-PROTEIN COUPLED RECEPTOR"/>
    <property type="match status" value="1"/>
</dbReference>
<dbReference type="PROSITE" id="PS50262">
    <property type="entry name" value="G_PROTEIN_RECEP_F1_2"/>
    <property type="match status" value="1"/>
</dbReference>
<comment type="subcellular location">
    <subcellularLocation>
        <location evidence="1">Cell membrane</location>
        <topology evidence="1">Multi-pass membrane protein</topology>
    </subcellularLocation>
</comment>
<keyword evidence="9" id="KW-0807">Transducer</keyword>
<evidence type="ECO:0000259" key="11">
    <source>
        <dbReference type="PROSITE" id="PS50262"/>
    </source>
</evidence>
<keyword evidence="13" id="KW-1185">Reference proteome</keyword>
<dbReference type="Proteomes" id="UP000314982">
    <property type="component" value="Unassembled WGS sequence"/>
</dbReference>
<dbReference type="InterPro" id="IPR017452">
    <property type="entry name" value="GPCR_Rhodpsn_7TM"/>
</dbReference>
<dbReference type="Gene3D" id="1.20.1070.10">
    <property type="entry name" value="Rhodopsin 7-helix transmembrane proteins"/>
    <property type="match status" value="1"/>
</dbReference>
<dbReference type="InterPro" id="IPR000276">
    <property type="entry name" value="GPCR_Rhodpsn"/>
</dbReference>
<dbReference type="GeneTree" id="ENSGT01040000240444"/>
<evidence type="ECO:0000256" key="4">
    <source>
        <dbReference type="ARBA" id="ARBA00022989"/>
    </source>
</evidence>
<feature type="transmembrane region" description="Helical" evidence="10">
    <location>
        <begin position="70"/>
        <end position="91"/>
    </location>
</feature>
<feature type="transmembrane region" description="Helical" evidence="10">
    <location>
        <begin position="279"/>
        <end position="298"/>
    </location>
</feature>
<evidence type="ECO:0000256" key="2">
    <source>
        <dbReference type="ARBA" id="ARBA00022475"/>
    </source>
</evidence>
<keyword evidence="8" id="KW-0325">Glycoprotein</keyword>
<evidence type="ECO:0000313" key="12">
    <source>
        <dbReference type="Ensembl" id="ENSHHUP00000040505.1"/>
    </source>
</evidence>
<evidence type="ECO:0000256" key="7">
    <source>
        <dbReference type="ARBA" id="ARBA00023170"/>
    </source>
</evidence>
<dbReference type="GO" id="GO:0005886">
    <property type="term" value="C:plasma membrane"/>
    <property type="evidence" value="ECO:0007669"/>
    <property type="project" value="UniProtKB-SubCell"/>
</dbReference>
<dbReference type="AlphaFoldDB" id="A0A4W5MSY6"/>